<dbReference type="OrthoDB" id="287978at2"/>
<accession>A0A517S7Q3</accession>
<protein>
    <submittedName>
        <fullName evidence="1">Uncharacterized protein</fullName>
    </submittedName>
</protein>
<dbReference type="Proteomes" id="UP000315700">
    <property type="component" value="Chromosome"/>
</dbReference>
<dbReference type="KEGG" id="ccos:Pan44_01690"/>
<reference evidence="1 2" key="1">
    <citation type="submission" date="2019-02" db="EMBL/GenBank/DDBJ databases">
        <title>Deep-cultivation of Planctomycetes and their phenomic and genomic characterization uncovers novel biology.</title>
        <authorList>
            <person name="Wiegand S."/>
            <person name="Jogler M."/>
            <person name="Boedeker C."/>
            <person name="Pinto D."/>
            <person name="Vollmers J."/>
            <person name="Rivas-Marin E."/>
            <person name="Kohn T."/>
            <person name="Peeters S.H."/>
            <person name="Heuer A."/>
            <person name="Rast P."/>
            <person name="Oberbeckmann S."/>
            <person name="Bunk B."/>
            <person name="Jeske O."/>
            <person name="Meyerdierks A."/>
            <person name="Storesund J.E."/>
            <person name="Kallscheuer N."/>
            <person name="Luecker S."/>
            <person name="Lage O.M."/>
            <person name="Pohl T."/>
            <person name="Merkel B.J."/>
            <person name="Hornburger P."/>
            <person name="Mueller R.-W."/>
            <person name="Bruemmer F."/>
            <person name="Labrenz M."/>
            <person name="Spormann A.M."/>
            <person name="Op den Camp H."/>
            <person name="Overmann J."/>
            <person name="Amann R."/>
            <person name="Jetten M.S.M."/>
            <person name="Mascher T."/>
            <person name="Medema M.H."/>
            <person name="Devos D.P."/>
            <person name="Kaster A.-K."/>
            <person name="Ovreas L."/>
            <person name="Rohde M."/>
            <person name="Galperin M.Y."/>
            <person name="Jogler C."/>
        </authorList>
    </citation>
    <scope>NUCLEOTIDE SEQUENCE [LARGE SCALE GENOMIC DNA]</scope>
    <source>
        <strain evidence="1 2">Pan44</strain>
    </source>
</reference>
<evidence type="ECO:0000313" key="2">
    <source>
        <dbReference type="Proteomes" id="UP000315700"/>
    </source>
</evidence>
<dbReference type="AlphaFoldDB" id="A0A517S7Q3"/>
<dbReference type="EMBL" id="CP036271">
    <property type="protein sequence ID" value="QDT52160.1"/>
    <property type="molecule type" value="Genomic_DNA"/>
</dbReference>
<name>A0A517S7Q3_9PLAN</name>
<dbReference type="InParanoid" id="A0A517S7Q3"/>
<evidence type="ECO:0000313" key="1">
    <source>
        <dbReference type="EMBL" id="QDT52160.1"/>
    </source>
</evidence>
<proteinExistence type="predicted"/>
<gene>
    <name evidence="1" type="ORF">Pan44_01690</name>
</gene>
<organism evidence="1 2">
    <name type="scientific">Caulifigura coniformis</name>
    <dbReference type="NCBI Taxonomy" id="2527983"/>
    <lineage>
        <taxon>Bacteria</taxon>
        <taxon>Pseudomonadati</taxon>
        <taxon>Planctomycetota</taxon>
        <taxon>Planctomycetia</taxon>
        <taxon>Planctomycetales</taxon>
        <taxon>Planctomycetaceae</taxon>
        <taxon>Caulifigura</taxon>
    </lineage>
</organism>
<keyword evidence="2" id="KW-1185">Reference proteome</keyword>
<dbReference type="RefSeq" id="WP_145026315.1">
    <property type="nucleotide sequence ID" value="NZ_CP036271.1"/>
</dbReference>
<sequence>MISLDVLTTTLQRHLALELPDGLPLALPGIVLDAETTPEWIEFSCDAMDGVAQRDSPAELRDVRVTLQVFVRTSIHTTRIQALAETARAVISGRVIDVIDRTASDEPVIGAIRFREADVRDLTRLHAAQQRRPLRHVVVTARGVVHAFAEQ</sequence>